<evidence type="ECO:0000313" key="3">
    <source>
        <dbReference type="Proteomes" id="UP000178379"/>
    </source>
</evidence>
<name>A0A1F6T8J3_9PROT</name>
<proteinExistence type="predicted"/>
<comment type="caution">
    <text evidence="2">The sequence shown here is derived from an EMBL/GenBank/DDBJ whole genome shotgun (WGS) entry which is preliminary data.</text>
</comment>
<reference evidence="2 3" key="1">
    <citation type="journal article" date="2016" name="Nat. Commun.">
        <title>Thousands of microbial genomes shed light on interconnected biogeochemical processes in an aquifer system.</title>
        <authorList>
            <person name="Anantharaman K."/>
            <person name="Brown C.T."/>
            <person name="Hug L.A."/>
            <person name="Sharon I."/>
            <person name="Castelle C.J."/>
            <person name="Probst A.J."/>
            <person name="Thomas B.C."/>
            <person name="Singh A."/>
            <person name="Wilkins M.J."/>
            <person name="Karaoz U."/>
            <person name="Brodie E.L."/>
            <person name="Williams K.H."/>
            <person name="Hubbard S.S."/>
            <person name="Banfield J.F."/>
        </authorList>
    </citation>
    <scope>NUCLEOTIDE SEQUENCE [LARGE SCALE GENOMIC DNA]</scope>
</reference>
<protein>
    <submittedName>
        <fullName evidence="2">Uncharacterized protein</fullName>
    </submittedName>
</protein>
<evidence type="ECO:0000256" key="1">
    <source>
        <dbReference type="SAM" id="Coils"/>
    </source>
</evidence>
<keyword evidence="1" id="KW-0175">Coiled coil</keyword>
<accession>A0A1F6T8J3</accession>
<dbReference type="Proteomes" id="UP000178379">
    <property type="component" value="Unassembled WGS sequence"/>
</dbReference>
<dbReference type="EMBL" id="MFSQ01000011">
    <property type="protein sequence ID" value="OGI41467.1"/>
    <property type="molecule type" value="Genomic_DNA"/>
</dbReference>
<evidence type="ECO:0000313" key="2">
    <source>
        <dbReference type="EMBL" id="OGI41467.1"/>
    </source>
</evidence>
<dbReference type="AlphaFoldDB" id="A0A1F6T8J3"/>
<sequence>MTNSEFIDLIRAKNLYPIRIEGEAEKEEFSGDIFIGTLEDYFLAVKALNATTIFIISSSLSDDDFIYASESEFEDPDELSCEYDEDVEDEADVDELDDEVDLTVALPSLSEFKKFLAKEYAFILIAKGGSSELSYYHEENWWRSFEAQREEAIEKVDEDREAVLNKMRKKMKEDEKERTKLVRALIHDSEFVHIPTQRGMRAYAIEKHPELEEMDDAVLTEEIQLLSDKIKTKGLNRRR</sequence>
<gene>
    <name evidence="2" type="ORF">A2140_07545</name>
</gene>
<organism evidence="2 3">
    <name type="scientific">Candidatus Muproteobacteria bacterium RBG_16_62_13</name>
    <dbReference type="NCBI Taxonomy" id="1817756"/>
    <lineage>
        <taxon>Bacteria</taxon>
        <taxon>Pseudomonadati</taxon>
        <taxon>Pseudomonadota</taxon>
        <taxon>Candidatus Muproteobacteria</taxon>
    </lineage>
</organism>
<feature type="coiled-coil region" evidence="1">
    <location>
        <begin position="153"/>
        <end position="184"/>
    </location>
</feature>